<dbReference type="EMBL" id="HBIB01025294">
    <property type="protein sequence ID" value="CAE0254230.1"/>
    <property type="molecule type" value="Transcribed_RNA"/>
</dbReference>
<evidence type="ECO:0000256" key="1">
    <source>
        <dbReference type="SAM" id="MobiDB-lite"/>
    </source>
</evidence>
<dbReference type="AlphaFoldDB" id="A0A7S3GAD3"/>
<reference evidence="2" key="1">
    <citation type="submission" date="2021-01" db="EMBL/GenBank/DDBJ databases">
        <authorList>
            <person name="Corre E."/>
            <person name="Pelletier E."/>
            <person name="Niang G."/>
            <person name="Scheremetjew M."/>
            <person name="Finn R."/>
            <person name="Kale V."/>
            <person name="Holt S."/>
            <person name="Cochrane G."/>
            <person name="Meng A."/>
            <person name="Brown T."/>
            <person name="Cohen L."/>
        </authorList>
    </citation>
    <scope>NUCLEOTIDE SEQUENCE</scope>
    <source>
        <strain evidence="2">NIES-2562</strain>
    </source>
</reference>
<feature type="region of interest" description="Disordered" evidence="1">
    <location>
        <begin position="251"/>
        <end position="272"/>
    </location>
</feature>
<organism evidence="2">
    <name type="scientific">Palpitomonas bilix</name>
    <dbReference type="NCBI Taxonomy" id="652834"/>
    <lineage>
        <taxon>Eukaryota</taxon>
        <taxon>Eukaryota incertae sedis</taxon>
    </lineage>
</organism>
<dbReference type="InterPro" id="IPR001680">
    <property type="entry name" value="WD40_rpt"/>
</dbReference>
<gene>
    <name evidence="2" type="ORF">PBIL07802_LOCUS16472</name>
</gene>
<proteinExistence type="predicted"/>
<dbReference type="SUPFAM" id="SSF50978">
    <property type="entry name" value="WD40 repeat-like"/>
    <property type="match status" value="1"/>
</dbReference>
<protein>
    <submittedName>
        <fullName evidence="2">Uncharacterized protein</fullName>
    </submittedName>
</protein>
<evidence type="ECO:0000313" key="2">
    <source>
        <dbReference type="EMBL" id="CAE0254230.1"/>
    </source>
</evidence>
<sequence length="493" mass="54368">MRAKRGITVVDQDLPVPLPIWTRQKVTNTNFDTEKGGKGKDIVSMACNVDGNLVALAGSSGWLSVFASHEMHVEDRWSLIHTEKWQYPVQQCRFPTLHPSPLVVCAQNLPPSTFHIRMKRGKRVSPAPHLHLGMSQVLRSSAPDGTCCNFSPTDAVLAVGSSDCTISVWRKVTWPGSKEGEGDRWGSTHIADLCFSPLSHHSSYQLVSVVKSGNDEISGIFLPSSSMLVGAQRFGGALLWAQTIPQCRLRAGSGETPTATGEDRERKRKGEEEIGGEMEIEGQTQARGEEGKHEENFVAVTTYVPLFSFYTDSRIQTLASCAKGRNSLIVAVGAGHQKVDVWEIKKVHEKIASLSDELFETGAPPSLPKREMGGMFSQSGRIVETIHLDWPASTCLFLSGGEYMVTSSFQTITVWTNGARQDKRQALGGGGGFSRNRYKKLKAMRLHSEVLCVRYCPATAILHVFCLKRVYYFKLLLPCMKTVDLSVLLCRPK</sequence>
<name>A0A7S3GAD3_9EUKA</name>
<dbReference type="SMART" id="SM00320">
    <property type="entry name" value="WD40"/>
    <property type="match status" value="4"/>
</dbReference>
<accession>A0A7S3GAD3</accession>
<dbReference type="InterPro" id="IPR036322">
    <property type="entry name" value="WD40_repeat_dom_sf"/>
</dbReference>
<dbReference type="Gene3D" id="2.130.10.10">
    <property type="entry name" value="YVTN repeat-like/Quinoprotein amine dehydrogenase"/>
    <property type="match status" value="1"/>
</dbReference>
<dbReference type="InterPro" id="IPR015943">
    <property type="entry name" value="WD40/YVTN_repeat-like_dom_sf"/>
</dbReference>
<feature type="compositionally biased region" description="Basic and acidic residues" evidence="1">
    <location>
        <begin position="261"/>
        <end position="272"/>
    </location>
</feature>